<dbReference type="EMBL" id="JTCM02000143">
    <property type="protein sequence ID" value="NEU76951.1"/>
    <property type="molecule type" value="Genomic_DNA"/>
</dbReference>
<comment type="caution">
    <text evidence="2">The sequence shown here is derived from an EMBL/GenBank/DDBJ whole genome shotgun (WGS) entry which is preliminary data.</text>
</comment>
<keyword evidence="3" id="KW-1185">Reference proteome</keyword>
<protein>
    <submittedName>
        <fullName evidence="2">Uncharacterized protein</fullName>
    </submittedName>
</protein>
<dbReference type="Proteomes" id="UP000031549">
    <property type="component" value="Unassembled WGS sequence"/>
</dbReference>
<proteinExistence type="predicted"/>
<feature type="transmembrane region" description="Helical" evidence="1">
    <location>
        <begin position="65"/>
        <end position="87"/>
    </location>
</feature>
<name>A0A846HLY4_9CYAN</name>
<sequence>MPLPIILEKLKSIGKQVGLAMLRQFSPVAGVLATVADNANESYNRLSATQKQQGFGNVILGIRNYALGSLAAFTGGAILAVGGYALAGLASLGTVGALTATMIGGGFLAISVTQIVSLIFGTTNFIINFNINKSDTELDAELVAKIESFYGLLGEAVGSAMGYLVCGALPGAVAFAFNPAVGAAIMRDLDDDIRSEILGSVNQISRSAFQTLINAALVEKFKSTRRTLKKNPDSGFSKIVRSIMGEENWKNWGKSNQESFTIYNNVIEKRIEAIPDKGKREFLENALEGFGDSCMEAGYIVANTLDSQLAAQALMRQAILGNPTDVRISFA</sequence>
<organism evidence="2 3">
    <name type="scientific">Hassallia byssoidea VB512170</name>
    <dbReference type="NCBI Taxonomy" id="1304833"/>
    <lineage>
        <taxon>Bacteria</taxon>
        <taxon>Bacillati</taxon>
        <taxon>Cyanobacteriota</taxon>
        <taxon>Cyanophyceae</taxon>
        <taxon>Nostocales</taxon>
        <taxon>Tolypothrichaceae</taxon>
        <taxon>Hassallia</taxon>
    </lineage>
</organism>
<keyword evidence="1" id="KW-1133">Transmembrane helix</keyword>
<evidence type="ECO:0000313" key="2">
    <source>
        <dbReference type="EMBL" id="NEU76951.1"/>
    </source>
</evidence>
<dbReference type="RefSeq" id="WP_039748304.1">
    <property type="nucleotide sequence ID" value="NZ_JTCM02000143.1"/>
</dbReference>
<feature type="transmembrane region" description="Helical" evidence="1">
    <location>
        <begin position="107"/>
        <end position="127"/>
    </location>
</feature>
<gene>
    <name evidence="2" type="ORF">PI95_031760</name>
</gene>
<accession>A0A846HLY4</accession>
<keyword evidence="1" id="KW-0472">Membrane</keyword>
<reference evidence="2 3" key="1">
    <citation type="journal article" date="2015" name="Genome Announc.">
        <title>Draft Genome Sequence of Cyanobacterium Hassallia byssoidea Strain VB512170, Isolated from Monuments in India.</title>
        <authorList>
            <person name="Singh D."/>
            <person name="Chandrababunaidu M.M."/>
            <person name="Panda A."/>
            <person name="Sen D."/>
            <person name="Bhattacharyya S."/>
            <person name="Adhikary S.P."/>
            <person name="Tripathy S."/>
        </authorList>
    </citation>
    <scope>NUCLEOTIDE SEQUENCE [LARGE SCALE GENOMIC DNA]</scope>
    <source>
        <strain evidence="2 3">VB512170</strain>
    </source>
</reference>
<keyword evidence="1" id="KW-0812">Transmembrane</keyword>
<evidence type="ECO:0000313" key="3">
    <source>
        <dbReference type="Proteomes" id="UP000031549"/>
    </source>
</evidence>
<evidence type="ECO:0000256" key="1">
    <source>
        <dbReference type="SAM" id="Phobius"/>
    </source>
</evidence>
<dbReference type="AlphaFoldDB" id="A0A846HLY4"/>